<dbReference type="Pfam" id="PF00501">
    <property type="entry name" value="AMP-binding"/>
    <property type="match status" value="1"/>
</dbReference>
<comment type="caution">
    <text evidence="5">The sequence shown here is derived from an EMBL/GenBank/DDBJ whole genome shotgun (WGS) entry which is preliminary data.</text>
</comment>
<dbReference type="PANTHER" id="PTHR43272:SF32">
    <property type="entry name" value="AMP-DEPENDENT SYNTHETASE_LIGASE DOMAIN-CONTAINING PROTEIN"/>
    <property type="match status" value="1"/>
</dbReference>
<evidence type="ECO:0000313" key="6">
    <source>
        <dbReference type="Proteomes" id="UP000552864"/>
    </source>
</evidence>
<organism evidence="5 6">
    <name type="scientific">Chitinophaga eiseniae</name>
    <dbReference type="NCBI Taxonomy" id="634771"/>
    <lineage>
        <taxon>Bacteria</taxon>
        <taxon>Pseudomonadati</taxon>
        <taxon>Bacteroidota</taxon>
        <taxon>Chitinophagia</taxon>
        <taxon>Chitinophagales</taxon>
        <taxon>Chitinophagaceae</taxon>
        <taxon>Chitinophaga</taxon>
    </lineage>
</organism>
<evidence type="ECO:0000256" key="3">
    <source>
        <dbReference type="ARBA" id="ARBA00023098"/>
    </source>
</evidence>
<dbReference type="GO" id="GO:0016020">
    <property type="term" value="C:membrane"/>
    <property type="evidence" value="ECO:0007669"/>
    <property type="project" value="TreeGrafter"/>
</dbReference>
<evidence type="ECO:0000313" key="5">
    <source>
        <dbReference type="EMBL" id="NLR78548.1"/>
    </source>
</evidence>
<dbReference type="SUPFAM" id="SSF56801">
    <property type="entry name" value="Acetyl-CoA synthetase-like"/>
    <property type="match status" value="1"/>
</dbReference>
<dbReference type="Pfam" id="PF23562">
    <property type="entry name" value="AMP-binding_C_3"/>
    <property type="match status" value="1"/>
</dbReference>
<protein>
    <submittedName>
        <fullName evidence="5">Long-chain fatty acid--CoA ligase</fullName>
    </submittedName>
</protein>
<dbReference type="InterPro" id="IPR000873">
    <property type="entry name" value="AMP-dep_synth/lig_dom"/>
</dbReference>
<keyword evidence="2" id="KW-0276">Fatty acid metabolism</keyword>
<keyword evidence="1 5" id="KW-0436">Ligase</keyword>
<feature type="domain" description="AMP-dependent synthetase/ligase" evidence="4">
    <location>
        <begin position="15"/>
        <end position="422"/>
    </location>
</feature>
<dbReference type="RefSeq" id="WP_168737949.1">
    <property type="nucleotide sequence ID" value="NZ_JABAHZ010000002.1"/>
</dbReference>
<dbReference type="Proteomes" id="UP000552864">
    <property type="component" value="Unassembled WGS sequence"/>
</dbReference>
<gene>
    <name evidence="5" type="ORF">HGH91_07925</name>
</gene>
<name>A0A847SLQ6_9BACT</name>
<evidence type="ECO:0000259" key="4">
    <source>
        <dbReference type="Pfam" id="PF00501"/>
    </source>
</evidence>
<dbReference type="EMBL" id="JABAHZ010000002">
    <property type="protein sequence ID" value="NLR78548.1"/>
    <property type="molecule type" value="Genomic_DNA"/>
</dbReference>
<reference evidence="5 6" key="1">
    <citation type="submission" date="2020-04" db="EMBL/GenBank/DDBJ databases">
        <authorList>
            <person name="Yin C."/>
        </authorList>
    </citation>
    <scope>NUCLEOTIDE SEQUENCE [LARGE SCALE GENOMIC DNA]</scope>
    <source>
        <strain evidence="5 6">Ak56</strain>
    </source>
</reference>
<dbReference type="GO" id="GO:0004467">
    <property type="term" value="F:long-chain fatty acid-CoA ligase activity"/>
    <property type="evidence" value="ECO:0007669"/>
    <property type="project" value="TreeGrafter"/>
</dbReference>
<dbReference type="InterPro" id="IPR020845">
    <property type="entry name" value="AMP-binding_CS"/>
</dbReference>
<sequence>MDQPQRLFDVIAYQLTNYPKTDMLAGKENGEWRKYSTKEVADITLRFSSGLLKLGIRAGIKHNEEKDKIAIISPNRPEWLLTDLAAQQLGAVLTPIYPTISEHELAYVLNDAEARILFVSDKDLLDKVTALRDQFPTIREIFTFNKIEGARHWTEILDMANEADFAQIEEGKKNISPEELVTIIYTSGTTGTPKGVMLSHHNIMSNVLACKPYLPVDNDAKALSFLPLNHIFERMVTYLYLTTGVPIYYAESMDTIGDNLKEVKPTIFTTVPRLLEKVYERIMATGLELKGIKRALFFWAVDLGKRYEINKNQGAWYNLQLKLANKLIFSKWRAALGGNIQAIVSGAAACQVRLLKIFTAGGIPIMEGYGLTETSPVISVNRITVEDRMFGTVGPIISGIEVKLAEDGEILCKGPNITIGYYKRPDLTADAIKDGWFHTGDIGVLIDNKFLKITDRKKELFKTSGGKFVAPQPIENKFKESPYIEQIMIVGEDRKFTAALIVPSFSNLRNWAQKRGITTNSNEELLKHPDVQDLFKQAVEKYNQFFNHIEQVKKFVLLPKEWTVDGGELTPTLKAKRKVILEKYKAEIDGIYAPANGKVDIESL</sequence>
<dbReference type="CDD" id="cd05907">
    <property type="entry name" value="VL_LC_FACS_like"/>
    <property type="match status" value="1"/>
</dbReference>
<evidence type="ECO:0000256" key="2">
    <source>
        <dbReference type="ARBA" id="ARBA00022832"/>
    </source>
</evidence>
<dbReference type="PANTHER" id="PTHR43272">
    <property type="entry name" value="LONG-CHAIN-FATTY-ACID--COA LIGASE"/>
    <property type="match status" value="1"/>
</dbReference>
<dbReference type="AlphaFoldDB" id="A0A847SLQ6"/>
<dbReference type="Gene3D" id="3.40.50.12780">
    <property type="entry name" value="N-terminal domain of ligase-like"/>
    <property type="match status" value="2"/>
</dbReference>
<proteinExistence type="predicted"/>
<dbReference type="InterPro" id="IPR042099">
    <property type="entry name" value="ANL_N_sf"/>
</dbReference>
<dbReference type="PROSITE" id="PS00455">
    <property type="entry name" value="AMP_BINDING"/>
    <property type="match status" value="1"/>
</dbReference>
<keyword evidence="6" id="KW-1185">Reference proteome</keyword>
<accession>A0A847SLQ6</accession>
<evidence type="ECO:0000256" key="1">
    <source>
        <dbReference type="ARBA" id="ARBA00022598"/>
    </source>
</evidence>
<keyword evidence="3" id="KW-0443">Lipid metabolism</keyword>